<keyword evidence="1" id="KW-0472">Membrane</keyword>
<sequence length="100" mass="11757">MNEFPNSIVIIFVISFLTHCYIMFVCHNPFFVIPSDHRFPRYRRFCRYYTLRFNVLSPISRSTKPSISNSIATLTGCRRTSGLKEFTVHTVLCTVYHSVR</sequence>
<gene>
    <name evidence="2" type="ORF">KC19_VG304900</name>
</gene>
<protein>
    <submittedName>
        <fullName evidence="2">Uncharacterized protein</fullName>
    </submittedName>
</protein>
<feature type="transmembrane region" description="Helical" evidence="1">
    <location>
        <begin position="6"/>
        <end position="33"/>
    </location>
</feature>
<reference evidence="2" key="1">
    <citation type="submission" date="2020-06" db="EMBL/GenBank/DDBJ databases">
        <title>WGS assembly of Ceratodon purpureus strain R40.</title>
        <authorList>
            <person name="Carey S.B."/>
            <person name="Jenkins J."/>
            <person name="Shu S."/>
            <person name="Lovell J.T."/>
            <person name="Sreedasyam A."/>
            <person name="Maumus F."/>
            <person name="Tiley G.P."/>
            <person name="Fernandez-Pozo N."/>
            <person name="Barry K."/>
            <person name="Chen C."/>
            <person name="Wang M."/>
            <person name="Lipzen A."/>
            <person name="Daum C."/>
            <person name="Saski C.A."/>
            <person name="Payton A.C."/>
            <person name="Mcbreen J.C."/>
            <person name="Conrad R.E."/>
            <person name="Kollar L.M."/>
            <person name="Olsson S."/>
            <person name="Huttunen S."/>
            <person name="Landis J.B."/>
            <person name="Wickett N.J."/>
            <person name="Johnson M.G."/>
            <person name="Rensing S.A."/>
            <person name="Grimwood J."/>
            <person name="Schmutz J."/>
            <person name="Mcdaniel S.F."/>
        </authorList>
    </citation>
    <scope>NUCLEOTIDE SEQUENCE</scope>
    <source>
        <strain evidence="2">R40</strain>
    </source>
</reference>
<comment type="caution">
    <text evidence="2">The sequence shown here is derived from an EMBL/GenBank/DDBJ whole genome shotgun (WGS) entry which is preliminary data.</text>
</comment>
<keyword evidence="1" id="KW-0812">Transmembrane</keyword>
<dbReference type="AlphaFoldDB" id="A0A8T0HX29"/>
<dbReference type="EMBL" id="CM026426">
    <property type="protein sequence ID" value="KAG0574948.1"/>
    <property type="molecule type" value="Genomic_DNA"/>
</dbReference>
<keyword evidence="3" id="KW-1185">Reference proteome</keyword>
<keyword evidence="1" id="KW-1133">Transmembrane helix</keyword>
<organism evidence="2 3">
    <name type="scientific">Ceratodon purpureus</name>
    <name type="common">Fire moss</name>
    <name type="synonym">Dicranum purpureum</name>
    <dbReference type="NCBI Taxonomy" id="3225"/>
    <lineage>
        <taxon>Eukaryota</taxon>
        <taxon>Viridiplantae</taxon>
        <taxon>Streptophyta</taxon>
        <taxon>Embryophyta</taxon>
        <taxon>Bryophyta</taxon>
        <taxon>Bryophytina</taxon>
        <taxon>Bryopsida</taxon>
        <taxon>Dicranidae</taxon>
        <taxon>Pseudoditrichales</taxon>
        <taxon>Ditrichaceae</taxon>
        <taxon>Ceratodon</taxon>
    </lineage>
</organism>
<evidence type="ECO:0000256" key="1">
    <source>
        <dbReference type="SAM" id="Phobius"/>
    </source>
</evidence>
<evidence type="ECO:0000313" key="2">
    <source>
        <dbReference type="EMBL" id="KAG0574948.1"/>
    </source>
</evidence>
<evidence type="ECO:0000313" key="3">
    <source>
        <dbReference type="Proteomes" id="UP000822688"/>
    </source>
</evidence>
<name>A0A8T0HX29_CERPU</name>
<dbReference type="Proteomes" id="UP000822688">
    <property type="component" value="Chromosome V"/>
</dbReference>
<accession>A0A8T0HX29</accession>
<proteinExistence type="predicted"/>